<dbReference type="SUPFAM" id="SSF56219">
    <property type="entry name" value="DNase I-like"/>
    <property type="match status" value="1"/>
</dbReference>
<evidence type="ECO:0000256" key="1">
    <source>
        <dbReference type="SAM" id="MobiDB-lite"/>
    </source>
</evidence>
<dbReference type="InterPro" id="IPR005135">
    <property type="entry name" value="Endo/exonuclease/phosphatase"/>
</dbReference>
<keyword evidence="4" id="KW-0378">Hydrolase</keyword>
<accession>A0A1H3A836</accession>
<name>A0A1H3A836_9RHOB</name>
<organism evidence="4 5">
    <name type="scientific">Albimonas donghaensis</name>
    <dbReference type="NCBI Taxonomy" id="356660"/>
    <lineage>
        <taxon>Bacteria</taxon>
        <taxon>Pseudomonadati</taxon>
        <taxon>Pseudomonadota</taxon>
        <taxon>Alphaproteobacteria</taxon>
        <taxon>Rhodobacterales</taxon>
        <taxon>Paracoccaceae</taxon>
        <taxon>Albimonas</taxon>
    </lineage>
</organism>
<dbReference type="GO" id="GO:0004519">
    <property type="term" value="F:endonuclease activity"/>
    <property type="evidence" value="ECO:0007669"/>
    <property type="project" value="UniProtKB-KW"/>
</dbReference>
<evidence type="ECO:0000313" key="5">
    <source>
        <dbReference type="Proteomes" id="UP000199118"/>
    </source>
</evidence>
<evidence type="ECO:0000313" key="4">
    <source>
        <dbReference type="EMBL" id="SDX25334.1"/>
    </source>
</evidence>
<gene>
    <name evidence="4" type="ORF">SAMN05444336_10480</name>
</gene>
<dbReference type="GO" id="GO:0004527">
    <property type="term" value="F:exonuclease activity"/>
    <property type="evidence" value="ECO:0007669"/>
    <property type="project" value="UniProtKB-KW"/>
</dbReference>
<evidence type="ECO:0000259" key="3">
    <source>
        <dbReference type="Pfam" id="PF03372"/>
    </source>
</evidence>
<dbReference type="Pfam" id="PF03372">
    <property type="entry name" value="Exo_endo_phos"/>
    <property type="match status" value="1"/>
</dbReference>
<sequence>MTPDPIPGWVPLDLAQQALVALQAVRLHLVVLAALAAAGIALLRWPSPAAALGMALAAGGLGLGLATGWGVGTGLGPVWRAAQAPPAEGRAAAPGLSAAAAIGAPERGGEDGGGVEDGGEVEDGGPIDITLVSANIRRGNPRMKEALAALAALSPDVTVLIEADARPGGPLAAALNTPAAAPLGDPVLARYPWISVTALSPHPARLSPRILFFRRMPARSAVDVQIAPGRMLRVVGVHFASPFFQSHVNQRAGHAQFGQIAADPLVAVGDFNAPPWAPELAEIAGALRARQVGGWRPSWLPGAGAAARALRPWLGLAIDHMMVTPSVEVLSIRMVPVPGSDHLAQVARLRLHPPQSPTERAAPDAAPDAGSDADPGG</sequence>
<dbReference type="OrthoDB" id="3808618at2"/>
<keyword evidence="5" id="KW-1185">Reference proteome</keyword>
<keyword evidence="4" id="KW-0269">Exonuclease</keyword>
<dbReference type="EMBL" id="FNMZ01000004">
    <property type="protein sequence ID" value="SDX25334.1"/>
    <property type="molecule type" value="Genomic_DNA"/>
</dbReference>
<dbReference type="InterPro" id="IPR036691">
    <property type="entry name" value="Endo/exonu/phosph_ase_sf"/>
</dbReference>
<feature type="compositionally biased region" description="Low complexity" evidence="1">
    <location>
        <begin position="363"/>
        <end position="377"/>
    </location>
</feature>
<keyword evidence="2" id="KW-0472">Membrane</keyword>
<feature type="transmembrane region" description="Helical" evidence="2">
    <location>
        <begin position="20"/>
        <end position="43"/>
    </location>
</feature>
<feature type="transmembrane region" description="Helical" evidence="2">
    <location>
        <begin position="50"/>
        <end position="71"/>
    </location>
</feature>
<keyword evidence="2" id="KW-0812">Transmembrane</keyword>
<reference evidence="4 5" key="1">
    <citation type="submission" date="2016-10" db="EMBL/GenBank/DDBJ databases">
        <authorList>
            <person name="de Groot N.N."/>
        </authorList>
    </citation>
    <scope>NUCLEOTIDE SEQUENCE [LARGE SCALE GENOMIC DNA]</scope>
    <source>
        <strain evidence="4 5">DSM 17890</strain>
    </source>
</reference>
<protein>
    <submittedName>
        <fullName evidence="4">Uncharacterized conserved protein YafD, endonuclease/exonuclease/phosphatase (EEP) superfamily</fullName>
    </submittedName>
</protein>
<feature type="region of interest" description="Disordered" evidence="1">
    <location>
        <begin position="353"/>
        <end position="377"/>
    </location>
</feature>
<keyword evidence="2" id="KW-1133">Transmembrane helix</keyword>
<keyword evidence="4" id="KW-0255">Endonuclease</keyword>
<dbReference type="Proteomes" id="UP000199118">
    <property type="component" value="Unassembled WGS sequence"/>
</dbReference>
<evidence type="ECO:0000256" key="2">
    <source>
        <dbReference type="SAM" id="Phobius"/>
    </source>
</evidence>
<dbReference type="AlphaFoldDB" id="A0A1H3A836"/>
<proteinExistence type="predicted"/>
<dbReference type="RefSeq" id="WP_143040308.1">
    <property type="nucleotide sequence ID" value="NZ_FNMZ01000004.1"/>
</dbReference>
<feature type="domain" description="Endonuclease/exonuclease/phosphatase" evidence="3">
    <location>
        <begin position="133"/>
        <end position="342"/>
    </location>
</feature>
<keyword evidence="4" id="KW-0540">Nuclease</keyword>
<dbReference type="Gene3D" id="3.60.10.10">
    <property type="entry name" value="Endonuclease/exonuclease/phosphatase"/>
    <property type="match status" value="1"/>
</dbReference>